<evidence type="ECO:0000256" key="1">
    <source>
        <dbReference type="ARBA" id="ARBA00022485"/>
    </source>
</evidence>
<dbReference type="PROSITE" id="PS51918">
    <property type="entry name" value="RADICAL_SAM"/>
    <property type="match status" value="1"/>
</dbReference>
<dbReference type="Proteomes" id="UP000214689">
    <property type="component" value="Chromosome"/>
</dbReference>
<dbReference type="OrthoDB" id="9775764at2"/>
<dbReference type="SMART" id="SM00729">
    <property type="entry name" value="Elp3"/>
    <property type="match status" value="1"/>
</dbReference>
<dbReference type="InterPro" id="IPR007197">
    <property type="entry name" value="rSAM"/>
</dbReference>
<feature type="binding site" evidence="8">
    <location>
        <position position="165"/>
    </location>
    <ligand>
        <name>S-adenosyl-L-methionine</name>
        <dbReference type="ChEBI" id="CHEBI:59789"/>
    </ligand>
</feature>
<dbReference type="EMBL" id="CP016199">
    <property type="protein sequence ID" value="ASS37783.1"/>
    <property type="molecule type" value="Genomic_DNA"/>
</dbReference>
<dbReference type="InterPro" id="IPR034422">
    <property type="entry name" value="HydE/PylB-like"/>
</dbReference>
<protein>
    <submittedName>
        <fullName evidence="10">[FeFe] hydrogenase H-cluster radical SAM maturase HydE</fullName>
    </submittedName>
</protein>
<dbReference type="SFLD" id="SFLDG01060">
    <property type="entry name" value="BATS_domain_containing"/>
    <property type="match status" value="1"/>
</dbReference>
<dbReference type="PIRSF" id="PIRSF004762">
    <property type="entry name" value="CHP00423"/>
    <property type="match status" value="1"/>
</dbReference>
<evidence type="ECO:0000256" key="7">
    <source>
        <dbReference type="PIRSR" id="PIRSR004762-1"/>
    </source>
</evidence>
<dbReference type="SMART" id="SM00876">
    <property type="entry name" value="BATS"/>
    <property type="match status" value="1"/>
</dbReference>
<dbReference type="Gene3D" id="3.20.20.70">
    <property type="entry name" value="Aldolase class I"/>
    <property type="match status" value="1"/>
</dbReference>
<evidence type="ECO:0000313" key="10">
    <source>
        <dbReference type="EMBL" id="ASS37783.1"/>
    </source>
</evidence>
<accession>A0A223AS33</accession>
<gene>
    <name evidence="10" type="ORF">AXF17_04515</name>
</gene>
<feature type="binding site" evidence="7">
    <location>
        <position position="72"/>
    </location>
    <ligand>
        <name>[4Fe-4S] cluster</name>
        <dbReference type="ChEBI" id="CHEBI:49883"/>
        <note>4Fe-4S-S-AdoMet</note>
    </ligand>
</feature>
<dbReference type="GO" id="GO:0042364">
    <property type="term" value="P:water-soluble vitamin biosynthetic process"/>
    <property type="evidence" value="ECO:0007669"/>
    <property type="project" value="UniProtKB-ARBA"/>
</dbReference>
<dbReference type="SFLD" id="SFLDG01280">
    <property type="entry name" value="HydE/PylB-like"/>
    <property type="match status" value="1"/>
</dbReference>
<dbReference type="GO" id="GO:0016740">
    <property type="term" value="F:transferase activity"/>
    <property type="evidence" value="ECO:0007669"/>
    <property type="project" value="TreeGrafter"/>
</dbReference>
<comment type="cofactor">
    <cofactor evidence="6">
        <name>[2Fe-2S] cluster</name>
        <dbReference type="ChEBI" id="CHEBI:190135"/>
    </cofactor>
</comment>
<dbReference type="InterPro" id="IPR010722">
    <property type="entry name" value="BATS_dom"/>
</dbReference>
<comment type="cofactor">
    <cofactor evidence="7">
        <name>[4Fe-4S] cluster</name>
        <dbReference type="ChEBI" id="CHEBI:49883"/>
    </cofactor>
    <text evidence="7">Binds 1 [4Fe-4S] cluster. The cluster is coordinated with 3 cysteines and an exchangeable S-adenosyl-L-methionine.</text>
</comment>
<feature type="binding site" evidence="8">
    <location>
        <position position="185"/>
    </location>
    <ligand>
        <name>S-adenosyl-L-methionine</name>
        <dbReference type="ChEBI" id="CHEBI:59789"/>
    </ligand>
</feature>
<dbReference type="InterPro" id="IPR058240">
    <property type="entry name" value="rSAM_sf"/>
</dbReference>
<evidence type="ECO:0000256" key="2">
    <source>
        <dbReference type="ARBA" id="ARBA00022691"/>
    </source>
</evidence>
<keyword evidence="5 7" id="KW-0411">Iron-sulfur</keyword>
<dbReference type="PANTHER" id="PTHR43726">
    <property type="entry name" value="3-METHYLORNITHINE SYNTHASE"/>
    <property type="match status" value="1"/>
</dbReference>
<feature type="binding site" evidence="7">
    <location>
        <position position="69"/>
    </location>
    <ligand>
        <name>[4Fe-4S] cluster</name>
        <dbReference type="ChEBI" id="CHEBI:49883"/>
        <note>4Fe-4S-S-AdoMet</note>
    </ligand>
</feature>
<keyword evidence="2 7" id="KW-0949">S-adenosyl-L-methionine</keyword>
<dbReference type="GO" id="GO:0051539">
    <property type="term" value="F:4 iron, 4 sulfur cluster binding"/>
    <property type="evidence" value="ECO:0007669"/>
    <property type="project" value="UniProtKB-KW"/>
</dbReference>
<keyword evidence="4 7" id="KW-0408">Iron</keyword>
<dbReference type="CDD" id="cd01335">
    <property type="entry name" value="Radical_SAM"/>
    <property type="match status" value="1"/>
</dbReference>
<evidence type="ECO:0000256" key="8">
    <source>
        <dbReference type="PIRSR" id="PIRSR004762-2"/>
    </source>
</evidence>
<evidence type="ECO:0000256" key="6">
    <source>
        <dbReference type="ARBA" id="ARBA00034078"/>
    </source>
</evidence>
<dbReference type="GO" id="GO:0044272">
    <property type="term" value="P:sulfur compound biosynthetic process"/>
    <property type="evidence" value="ECO:0007669"/>
    <property type="project" value="UniProtKB-ARBA"/>
</dbReference>
<dbReference type="PANTHER" id="PTHR43726:SF1">
    <property type="entry name" value="BIOTIN SYNTHASE"/>
    <property type="match status" value="1"/>
</dbReference>
<dbReference type="SUPFAM" id="SSF102114">
    <property type="entry name" value="Radical SAM enzymes"/>
    <property type="match status" value="1"/>
</dbReference>
<feature type="binding site" evidence="7">
    <location>
        <position position="65"/>
    </location>
    <ligand>
        <name>[4Fe-4S] cluster</name>
        <dbReference type="ChEBI" id="CHEBI:49883"/>
        <note>4Fe-4S-S-AdoMet</note>
    </ligand>
</feature>
<dbReference type="AlphaFoldDB" id="A0A223AS33"/>
<dbReference type="SFLD" id="SFLDF00348">
    <property type="entry name" value="FeFe_hydrogenase_maturase_(Hyd"/>
    <property type="match status" value="1"/>
</dbReference>
<dbReference type="GO" id="GO:0046872">
    <property type="term" value="F:metal ion binding"/>
    <property type="evidence" value="ECO:0007669"/>
    <property type="project" value="UniProtKB-KW"/>
</dbReference>
<dbReference type="RefSeq" id="WP_094234014.1">
    <property type="nucleotide sequence ID" value="NZ_CP016199.1"/>
</dbReference>
<evidence type="ECO:0000313" key="11">
    <source>
        <dbReference type="Proteomes" id="UP000214689"/>
    </source>
</evidence>
<keyword evidence="1 7" id="KW-0004">4Fe-4S</keyword>
<evidence type="ECO:0000259" key="9">
    <source>
        <dbReference type="PROSITE" id="PS51918"/>
    </source>
</evidence>
<evidence type="ECO:0000256" key="4">
    <source>
        <dbReference type="ARBA" id="ARBA00023004"/>
    </source>
</evidence>
<keyword evidence="3" id="KW-0479">Metal-binding</keyword>
<name>A0A223AS33_9FIRM</name>
<reference evidence="11" key="1">
    <citation type="submission" date="2016-05" db="EMBL/GenBank/DDBJ databases">
        <authorList>
            <person name="Holder M.E."/>
            <person name="Ajami N.J."/>
            <person name="Petrosino J.F."/>
        </authorList>
    </citation>
    <scope>NUCLEOTIDE SEQUENCE [LARGE SCALE GENOMIC DNA]</scope>
    <source>
        <strain evidence="11">ATCC 700696</strain>
    </source>
</reference>
<dbReference type="InterPro" id="IPR013785">
    <property type="entry name" value="Aldolase_TIM"/>
</dbReference>
<evidence type="ECO:0000256" key="5">
    <source>
        <dbReference type="ARBA" id="ARBA00023014"/>
    </source>
</evidence>
<feature type="domain" description="Radical SAM core" evidence="9">
    <location>
        <begin position="51"/>
        <end position="273"/>
    </location>
</feature>
<dbReference type="Pfam" id="PF04055">
    <property type="entry name" value="Radical_SAM"/>
    <property type="match status" value="1"/>
</dbReference>
<proteinExistence type="predicted"/>
<feature type="binding site" evidence="8">
    <location>
        <position position="140"/>
    </location>
    <ligand>
        <name>(3R)-3-methyl-D-ornithine</name>
        <dbReference type="ChEBI" id="CHEBI:64642"/>
    </ligand>
</feature>
<dbReference type="InterPro" id="IPR006638">
    <property type="entry name" value="Elp3/MiaA/NifB-like_rSAM"/>
</dbReference>
<dbReference type="NCBIfam" id="TIGR03956">
    <property type="entry name" value="rSAM_HydE"/>
    <property type="match status" value="1"/>
</dbReference>
<keyword evidence="11" id="KW-1185">Reference proteome</keyword>
<dbReference type="InterPro" id="IPR024021">
    <property type="entry name" value="FeFe-hyd_HydE_rSAM"/>
</dbReference>
<organism evidence="10 11">
    <name type="scientific">Mogibacterium pumilum</name>
    <dbReference type="NCBI Taxonomy" id="86332"/>
    <lineage>
        <taxon>Bacteria</taxon>
        <taxon>Bacillati</taxon>
        <taxon>Bacillota</taxon>
        <taxon>Clostridia</taxon>
        <taxon>Peptostreptococcales</taxon>
        <taxon>Anaerovoracaceae</taxon>
        <taxon>Mogibacterium</taxon>
    </lineage>
</organism>
<dbReference type="SFLD" id="SFLDS00029">
    <property type="entry name" value="Radical_SAM"/>
    <property type="match status" value="1"/>
</dbReference>
<sequence>MTEVMRLANKLVDEGLLAHDEYIELLANRDDEVREYLRSVAQEIATTNYGHDIFLRGLIEYSNTCKNDCYYCGIRKSNDNIERYRLTLEDILQCCEIGYQIGLRTFVLQGGEDPYFTDDMICEIIFAIKEEYPDCALTLSIGEKERESYERFYEAGADRFLLRHETADGEHYRRLHPEPLSLENRMRCLEVLREIGFQIGAGFMVGSPGQTYDTMASDFEYLKKLNPHMIGIGPFIHHKDTPFRDEPDGTLELTLFCLSILRIMFPKVLLPATTALGTIDKIGREKGILAGANVIMPSLSPDNARRQYLLYEGKVGVKDKAAEGRKILDEKLAEIGYKTSTTRGDYKGWNRK</sequence>
<evidence type="ECO:0000256" key="3">
    <source>
        <dbReference type="ARBA" id="ARBA00022723"/>
    </source>
</evidence>